<sequence>MTEDRDATAFPEALAPTEETPAAKPSSRVSGWARVLRGNKPVWIVGGVAVLSLAAGLVLGRFVISPADAAANAAAPAAGLITVPVELGELSNDVTIRADVGYADAVDVSVAEGVVTGRVPGVGAELGGLAVALEIAGRPVIVLPGELPAYRDLQVGATGPDVLQLRQALEAVGIPAGDGASDTFDAALANAVARLYTEVGYDAPSTEDADELVSAAEQGLLSAEQGVTGAQRELDAARGGADAVAVREADNAVSSARRELDAARATGADPLAVADLQDALGLAELRRSQLDRPADTGAQQDALAAARSARTQAADELARAREGALATLPQAEVLFLTELPRRVDAVNVERGASASGAALTVSGADVRLTGAAAEADAQLLEVGARAAFELADGTEHAATVAAVEAPSGESSRWSVTLEPDPLDAEQIQQLQGSNVRVVVPVGATEGEVLSVPFAALTAGPGGESRIEIVEGDPRDGDRAETRLVTVTTGLAAGGYVEVSPTEGDLGEGELVVVGE</sequence>
<accession>A0AA37XBF8</accession>
<proteinExistence type="predicted"/>
<feature type="compositionally biased region" description="Low complexity" evidence="1">
    <location>
        <begin position="8"/>
        <end position="23"/>
    </location>
</feature>
<gene>
    <name evidence="3" type="ORF">GCM10025874_18590</name>
</gene>
<dbReference type="RefSeq" id="WP_284231922.1">
    <property type="nucleotide sequence ID" value="NZ_BSUL01000001.1"/>
</dbReference>
<evidence type="ECO:0000256" key="2">
    <source>
        <dbReference type="SAM" id="Phobius"/>
    </source>
</evidence>
<evidence type="ECO:0008006" key="5">
    <source>
        <dbReference type="Google" id="ProtNLM"/>
    </source>
</evidence>
<dbReference type="EMBL" id="BSUL01000001">
    <property type="protein sequence ID" value="GMA28606.1"/>
    <property type="molecule type" value="Genomic_DNA"/>
</dbReference>
<comment type="caution">
    <text evidence="3">The sequence shown here is derived from an EMBL/GenBank/DDBJ whole genome shotgun (WGS) entry which is preliminary data.</text>
</comment>
<dbReference type="AlphaFoldDB" id="A0AA37XBF8"/>
<feature type="transmembrane region" description="Helical" evidence="2">
    <location>
        <begin position="42"/>
        <end position="64"/>
    </location>
</feature>
<organism evidence="3 4">
    <name type="scientific">Arenivirga flava</name>
    <dbReference type="NCBI Taxonomy" id="1930060"/>
    <lineage>
        <taxon>Bacteria</taxon>
        <taxon>Bacillati</taxon>
        <taxon>Actinomycetota</taxon>
        <taxon>Actinomycetes</taxon>
        <taxon>Micrococcales</taxon>
        <taxon>Microbacteriaceae</taxon>
        <taxon>Arenivirga</taxon>
    </lineage>
</organism>
<protein>
    <recommendedName>
        <fullName evidence="5">Peptidoglycan binding-like domain-containing protein</fullName>
    </recommendedName>
</protein>
<evidence type="ECO:0000313" key="3">
    <source>
        <dbReference type="EMBL" id="GMA28606.1"/>
    </source>
</evidence>
<keyword evidence="4" id="KW-1185">Reference proteome</keyword>
<keyword evidence="2" id="KW-0812">Transmembrane</keyword>
<dbReference type="Proteomes" id="UP001157160">
    <property type="component" value="Unassembled WGS sequence"/>
</dbReference>
<feature type="region of interest" description="Disordered" evidence="1">
    <location>
        <begin position="1"/>
        <end position="28"/>
    </location>
</feature>
<evidence type="ECO:0000256" key="1">
    <source>
        <dbReference type="SAM" id="MobiDB-lite"/>
    </source>
</evidence>
<keyword evidence="2" id="KW-0472">Membrane</keyword>
<reference evidence="3 4" key="1">
    <citation type="journal article" date="2014" name="Int. J. Syst. Evol. Microbiol.">
        <title>Complete genome sequence of Corynebacterium casei LMG S-19264T (=DSM 44701T), isolated from a smear-ripened cheese.</title>
        <authorList>
            <consortium name="US DOE Joint Genome Institute (JGI-PGF)"/>
            <person name="Walter F."/>
            <person name="Albersmeier A."/>
            <person name="Kalinowski J."/>
            <person name="Ruckert C."/>
        </authorList>
    </citation>
    <scope>NUCLEOTIDE SEQUENCE [LARGE SCALE GENOMIC DNA]</scope>
    <source>
        <strain evidence="3 4">NBRC 112289</strain>
    </source>
</reference>
<name>A0AA37XBF8_9MICO</name>
<keyword evidence="2" id="KW-1133">Transmembrane helix</keyword>
<evidence type="ECO:0000313" key="4">
    <source>
        <dbReference type="Proteomes" id="UP001157160"/>
    </source>
</evidence>